<protein>
    <submittedName>
        <fullName evidence="8">PLDc N-terminal domain-containing protein</fullName>
    </submittedName>
</protein>
<accession>A0ABW4A0W1</accession>
<feature type="transmembrane region" description="Helical" evidence="6">
    <location>
        <begin position="45"/>
        <end position="63"/>
    </location>
</feature>
<dbReference type="EMBL" id="JBHTMK010000005">
    <property type="protein sequence ID" value="MFD1364336.1"/>
    <property type="molecule type" value="Genomic_DNA"/>
</dbReference>
<evidence type="ECO:0000256" key="1">
    <source>
        <dbReference type="ARBA" id="ARBA00004651"/>
    </source>
</evidence>
<dbReference type="RefSeq" id="WP_317791718.1">
    <property type="nucleotide sequence ID" value="NZ_AP028461.1"/>
</dbReference>
<evidence type="ECO:0000259" key="7">
    <source>
        <dbReference type="Pfam" id="PF13396"/>
    </source>
</evidence>
<keyword evidence="3 6" id="KW-0812">Transmembrane</keyword>
<organism evidence="8 9">
    <name type="scientific">Actinoplanes sichuanensis</name>
    <dbReference type="NCBI Taxonomy" id="512349"/>
    <lineage>
        <taxon>Bacteria</taxon>
        <taxon>Bacillati</taxon>
        <taxon>Actinomycetota</taxon>
        <taxon>Actinomycetes</taxon>
        <taxon>Micromonosporales</taxon>
        <taxon>Micromonosporaceae</taxon>
        <taxon>Actinoplanes</taxon>
    </lineage>
</organism>
<dbReference type="Proteomes" id="UP001597183">
    <property type="component" value="Unassembled WGS sequence"/>
</dbReference>
<evidence type="ECO:0000313" key="9">
    <source>
        <dbReference type="Proteomes" id="UP001597183"/>
    </source>
</evidence>
<gene>
    <name evidence="8" type="ORF">ACFQ5G_03145</name>
</gene>
<keyword evidence="2" id="KW-1003">Cell membrane</keyword>
<keyword evidence="9" id="KW-1185">Reference proteome</keyword>
<evidence type="ECO:0000256" key="4">
    <source>
        <dbReference type="ARBA" id="ARBA00022989"/>
    </source>
</evidence>
<comment type="caution">
    <text evidence="8">The sequence shown here is derived from an EMBL/GenBank/DDBJ whole genome shotgun (WGS) entry which is preliminary data.</text>
</comment>
<name>A0ABW4A0W1_9ACTN</name>
<feature type="domain" description="Cardiolipin synthase N-terminal" evidence="7">
    <location>
        <begin position="28"/>
        <end position="65"/>
    </location>
</feature>
<sequence length="72" mass="7817">MSDLFSTLVGIAFWAVLLAACTAAFGATIVSISRARLDRRARTRWIWLVVLAPGIGILMWFVTGRPAASAPR</sequence>
<comment type="subcellular location">
    <subcellularLocation>
        <location evidence="1">Cell membrane</location>
        <topology evidence="1">Multi-pass membrane protein</topology>
    </subcellularLocation>
</comment>
<dbReference type="InterPro" id="IPR027379">
    <property type="entry name" value="CLS_N"/>
</dbReference>
<proteinExistence type="predicted"/>
<evidence type="ECO:0000256" key="6">
    <source>
        <dbReference type="SAM" id="Phobius"/>
    </source>
</evidence>
<keyword evidence="5 6" id="KW-0472">Membrane</keyword>
<reference evidence="9" key="1">
    <citation type="journal article" date="2019" name="Int. J. Syst. Evol. Microbiol.">
        <title>The Global Catalogue of Microorganisms (GCM) 10K type strain sequencing project: providing services to taxonomists for standard genome sequencing and annotation.</title>
        <authorList>
            <consortium name="The Broad Institute Genomics Platform"/>
            <consortium name="The Broad Institute Genome Sequencing Center for Infectious Disease"/>
            <person name="Wu L."/>
            <person name="Ma J."/>
        </authorList>
    </citation>
    <scope>NUCLEOTIDE SEQUENCE [LARGE SCALE GENOMIC DNA]</scope>
    <source>
        <strain evidence="9">CCM 7526</strain>
    </source>
</reference>
<evidence type="ECO:0000256" key="5">
    <source>
        <dbReference type="ARBA" id="ARBA00023136"/>
    </source>
</evidence>
<evidence type="ECO:0000256" key="3">
    <source>
        <dbReference type="ARBA" id="ARBA00022692"/>
    </source>
</evidence>
<keyword evidence="4 6" id="KW-1133">Transmembrane helix</keyword>
<evidence type="ECO:0000313" key="8">
    <source>
        <dbReference type="EMBL" id="MFD1364336.1"/>
    </source>
</evidence>
<feature type="transmembrane region" description="Helical" evidence="6">
    <location>
        <begin position="12"/>
        <end position="33"/>
    </location>
</feature>
<evidence type="ECO:0000256" key="2">
    <source>
        <dbReference type="ARBA" id="ARBA00022475"/>
    </source>
</evidence>
<dbReference type="Pfam" id="PF13396">
    <property type="entry name" value="PLDc_N"/>
    <property type="match status" value="1"/>
</dbReference>